<keyword evidence="1" id="KW-0472">Membrane</keyword>
<evidence type="ECO:0000313" key="3">
    <source>
        <dbReference type="EMBL" id="NKX49821.1"/>
    </source>
</evidence>
<dbReference type="GO" id="GO:0016746">
    <property type="term" value="F:acyltransferase activity"/>
    <property type="evidence" value="ECO:0007669"/>
    <property type="project" value="UniProtKB-KW"/>
</dbReference>
<dbReference type="InterPro" id="IPR002656">
    <property type="entry name" value="Acyl_transf_3_dom"/>
</dbReference>
<name>A0ABX1JM43_9MICC</name>
<proteinExistence type="predicted"/>
<feature type="transmembrane region" description="Helical" evidence="1">
    <location>
        <begin position="292"/>
        <end position="312"/>
    </location>
</feature>
<keyword evidence="4" id="KW-1185">Reference proteome</keyword>
<feature type="transmembrane region" description="Helical" evidence="1">
    <location>
        <begin position="41"/>
        <end position="60"/>
    </location>
</feature>
<feature type="transmembrane region" description="Helical" evidence="1">
    <location>
        <begin position="231"/>
        <end position="250"/>
    </location>
</feature>
<keyword evidence="1" id="KW-1133">Transmembrane helix</keyword>
<reference evidence="3 4" key="1">
    <citation type="submission" date="2020-04" db="EMBL/GenBank/DDBJ databases">
        <authorList>
            <person name="Liu S."/>
        </authorList>
    </citation>
    <scope>NUCLEOTIDE SEQUENCE [LARGE SCALE GENOMIC DNA]</scope>
    <source>
        <strain evidence="3 4">CGMCC 1.15091</strain>
    </source>
</reference>
<keyword evidence="1" id="KW-0812">Transmembrane</keyword>
<keyword evidence="3" id="KW-0012">Acyltransferase</keyword>
<feature type="transmembrane region" description="Helical" evidence="1">
    <location>
        <begin position="72"/>
        <end position="93"/>
    </location>
</feature>
<feature type="transmembrane region" description="Helical" evidence="1">
    <location>
        <begin position="262"/>
        <end position="280"/>
    </location>
</feature>
<feature type="non-terminal residue" evidence="3">
    <location>
        <position position="318"/>
    </location>
</feature>
<keyword evidence="3" id="KW-0808">Transferase</keyword>
<feature type="domain" description="Acyltransferase 3" evidence="2">
    <location>
        <begin position="10"/>
        <end position="306"/>
    </location>
</feature>
<dbReference type="InterPro" id="IPR052734">
    <property type="entry name" value="Nod_factor_acetyltransferase"/>
</dbReference>
<dbReference type="PANTHER" id="PTHR37312">
    <property type="entry name" value="MEMBRANE-BOUND ACYLTRANSFERASE YKRP-RELATED"/>
    <property type="match status" value="1"/>
</dbReference>
<dbReference type="PANTHER" id="PTHR37312:SF1">
    <property type="entry name" value="MEMBRANE-BOUND ACYLTRANSFERASE YKRP-RELATED"/>
    <property type="match status" value="1"/>
</dbReference>
<comment type="caution">
    <text evidence="3">The sequence shown here is derived from an EMBL/GenBank/DDBJ whole genome shotgun (WGS) entry which is preliminary data.</text>
</comment>
<accession>A0ABX1JM43</accession>
<dbReference type="Pfam" id="PF01757">
    <property type="entry name" value="Acyl_transf_3"/>
    <property type="match status" value="1"/>
</dbReference>
<feature type="transmembrane region" description="Helical" evidence="1">
    <location>
        <begin position="17"/>
        <end position="35"/>
    </location>
</feature>
<feature type="transmembrane region" description="Helical" evidence="1">
    <location>
        <begin position="183"/>
        <end position="203"/>
    </location>
</feature>
<dbReference type="EMBL" id="JAAZSR010000041">
    <property type="protein sequence ID" value="NKX49821.1"/>
    <property type="molecule type" value="Genomic_DNA"/>
</dbReference>
<feature type="transmembrane region" description="Helical" evidence="1">
    <location>
        <begin position="131"/>
        <end position="148"/>
    </location>
</feature>
<dbReference type="Proteomes" id="UP000523795">
    <property type="component" value="Unassembled WGS sequence"/>
</dbReference>
<protein>
    <submittedName>
        <fullName evidence="3">Acyltransferase family protein</fullName>
    </submittedName>
</protein>
<evidence type="ECO:0000259" key="2">
    <source>
        <dbReference type="Pfam" id="PF01757"/>
    </source>
</evidence>
<gene>
    <name evidence="3" type="ORF">HER39_04385</name>
</gene>
<feature type="transmembrane region" description="Helical" evidence="1">
    <location>
        <begin position="154"/>
        <end position="171"/>
    </location>
</feature>
<sequence>MPPAAPARDHRLDAAKGILIVLVVLGHVLEAVASWDARSTRLPLTAIYLFHMPAFVFLAGATAKATQLARRLATFAVMLLAAQAVYFLAVQLLGVNRSFSALVPFWILWFLLAMIWWFLLLPVIQRFPKTSVAASVPLAVAAGTVEWADYTLSLSRAAVFLPFFVVGVVYGKRILAAAPRRPAAAKLGCGAVAAAAWLLLYRIEVEQAWLYGSTPFHRLDVADLEGMPVRAGLLAVAAIATLGFLSLVPVRPGMLAAAGRRSLAIFVLHGLVVLVFRPYLRTLLDSIGSLPTLALCLGLTLATVAVFSIPVFDSAIRR</sequence>
<organism evidence="3 4">
    <name type="scientific">Arthrobacter deserti</name>
    <dbReference type="NCBI Taxonomy" id="1742687"/>
    <lineage>
        <taxon>Bacteria</taxon>
        <taxon>Bacillati</taxon>
        <taxon>Actinomycetota</taxon>
        <taxon>Actinomycetes</taxon>
        <taxon>Micrococcales</taxon>
        <taxon>Micrococcaceae</taxon>
        <taxon>Arthrobacter</taxon>
    </lineage>
</organism>
<evidence type="ECO:0000256" key="1">
    <source>
        <dbReference type="SAM" id="Phobius"/>
    </source>
</evidence>
<feature type="transmembrane region" description="Helical" evidence="1">
    <location>
        <begin position="105"/>
        <end position="124"/>
    </location>
</feature>
<evidence type="ECO:0000313" key="4">
    <source>
        <dbReference type="Proteomes" id="UP000523795"/>
    </source>
</evidence>